<dbReference type="RefSeq" id="WP_310547833.1">
    <property type="nucleotide sequence ID" value="NZ_JAVKGR010000003.1"/>
</dbReference>
<dbReference type="Proteomes" id="UP001251870">
    <property type="component" value="Unassembled WGS sequence"/>
</dbReference>
<gene>
    <name evidence="2" type="ORF">RIL96_04615</name>
</gene>
<dbReference type="CDD" id="cd02955">
    <property type="entry name" value="SSP411"/>
    <property type="match status" value="1"/>
</dbReference>
<dbReference type="SUPFAM" id="SSF52833">
    <property type="entry name" value="Thioredoxin-like"/>
    <property type="match status" value="1"/>
</dbReference>
<dbReference type="EMBL" id="JAVKGR010000003">
    <property type="protein sequence ID" value="MDR8018845.1"/>
    <property type="molecule type" value="Genomic_DNA"/>
</dbReference>
<feature type="domain" description="Spermatogenesis-associated protein 20-like TRX" evidence="1">
    <location>
        <begin position="3"/>
        <end position="163"/>
    </location>
</feature>
<dbReference type="PANTHER" id="PTHR42899:SF1">
    <property type="entry name" value="SPERMATOGENESIS-ASSOCIATED PROTEIN 20"/>
    <property type="match status" value="1"/>
</dbReference>
<reference evidence="2 3" key="1">
    <citation type="submission" date="2023-09" db="EMBL/GenBank/DDBJ databases">
        <title>Description of three actinobacteria isolated from air of manufacturing shop in a pharmaceutical factory.</title>
        <authorList>
            <person name="Zhang D.-F."/>
        </authorList>
    </citation>
    <scope>NUCLEOTIDE SEQUENCE [LARGE SCALE GENOMIC DNA]</scope>
    <source>
        <strain evidence="2 3">LY-0111</strain>
    </source>
</reference>
<accession>A0ABU2DQR5</accession>
<sequence>MSSRLADASSLYLRQHAQDPVDWFPWGAQAFDEARRRDVPVFVSIGYAACHWCHVMAEESFRDAGIAAQLAADFVAVKVDREEHPDVDGVYMAATQALTGHGGWPMSVFLLPDGRVFHAGTYFPARRRGSVPSFSEVLDSVRQTWTTRRAEVERSAGEIAQALGRQRMQQAALATVIPSDAAGEDRSGNQVRELADQALAALAEDEDRDYGGYGGSPKFPPSPLLGMLLDQAARGDEQAAGQAARTLTAMGRSALCDQVDGGFSRYATDRAWALPHFEKMLVDNAQLLGHYARLAVLPASVLASAGLPPGVRDLRTDAERTAQATAQWMRRRLLTDDGLLASSLDADVHLADGSTAEGATYVVTDDQLRATAQAVGLTQEQGQRLVELNAGIPVEQVEASAATGATPRTVHFAAPLTTDDRALWEPVAEDLRRQRQDAPQPSRDEKVVTAWNAMAVRALAEAGACLEDEALVSFAVSLGQRLWELHVVQEPGRAGVLQVRRISYAGTAEPHPGTLGDWSQLASACFALASVSDHQEAAVWRDRGHRVLSGALAEFLRRAPDGTPVLLEALDEDGLLRTAQQAPLLAAPLDDAEPSPVAALAFALQSAEALGVTVTDAEAEQVLEVSEVLRHLPLVAPKAPVVVGASLQVALRRARGSAALRLSPAGAASPGAGGGLSRAAVRRLGALYGVPVEPETDTGAGQSAGETAGQGAGDVVVGLCLNAPEARVCLPPVGDEPELVASLQVASAQDQLGQPPSRANMMAM</sequence>
<keyword evidence="3" id="KW-1185">Reference proteome</keyword>
<proteinExistence type="predicted"/>
<dbReference type="PANTHER" id="PTHR42899">
    <property type="entry name" value="SPERMATOGENESIS-ASSOCIATED PROTEIN 20"/>
    <property type="match status" value="1"/>
</dbReference>
<dbReference type="InterPro" id="IPR004879">
    <property type="entry name" value="Ssp411-like_TRX"/>
</dbReference>
<dbReference type="InterPro" id="IPR008928">
    <property type="entry name" value="6-hairpin_glycosidase_sf"/>
</dbReference>
<name>A0ABU2DQR5_9MICC</name>
<dbReference type="PIRSF" id="PIRSF006402">
    <property type="entry name" value="UCP006402_thioredoxin"/>
    <property type="match status" value="1"/>
</dbReference>
<dbReference type="InterPro" id="IPR036249">
    <property type="entry name" value="Thioredoxin-like_sf"/>
</dbReference>
<comment type="caution">
    <text evidence="2">The sequence shown here is derived from an EMBL/GenBank/DDBJ whole genome shotgun (WGS) entry which is preliminary data.</text>
</comment>
<evidence type="ECO:0000313" key="3">
    <source>
        <dbReference type="Proteomes" id="UP001251870"/>
    </source>
</evidence>
<organism evidence="2 3">
    <name type="scientific">Nesterenkonia aerolata</name>
    <dbReference type="NCBI Taxonomy" id="3074079"/>
    <lineage>
        <taxon>Bacteria</taxon>
        <taxon>Bacillati</taxon>
        <taxon>Actinomycetota</taxon>
        <taxon>Actinomycetes</taxon>
        <taxon>Micrococcales</taxon>
        <taxon>Micrococcaceae</taxon>
        <taxon>Nesterenkonia</taxon>
    </lineage>
</organism>
<dbReference type="SUPFAM" id="SSF48208">
    <property type="entry name" value="Six-hairpin glycosidases"/>
    <property type="match status" value="1"/>
</dbReference>
<protein>
    <submittedName>
        <fullName evidence="2">DUF255 domain-containing protein</fullName>
    </submittedName>
</protein>
<evidence type="ECO:0000313" key="2">
    <source>
        <dbReference type="EMBL" id="MDR8018845.1"/>
    </source>
</evidence>
<dbReference type="InterPro" id="IPR024705">
    <property type="entry name" value="Ssp411"/>
</dbReference>
<evidence type="ECO:0000259" key="1">
    <source>
        <dbReference type="Pfam" id="PF03190"/>
    </source>
</evidence>
<dbReference type="Gene3D" id="3.40.30.10">
    <property type="entry name" value="Glutaredoxin"/>
    <property type="match status" value="1"/>
</dbReference>
<dbReference type="Pfam" id="PF03190">
    <property type="entry name" value="Thioredox_DsbH"/>
    <property type="match status" value="1"/>
</dbReference>